<keyword evidence="1" id="KW-1133">Transmembrane helix</keyword>
<dbReference type="KEGG" id="dov:DSCO28_02390"/>
<evidence type="ECO:0000313" key="2">
    <source>
        <dbReference type="EMBL" id="BBO79673.1"/>
    </source>
</evidence>
<feature type="transmembrane region" description="Helical" evidence="1">
    <location>
        <begin position="161"/>
        <end position="183"/>
    </location>
</feature>
<dbReference type="RefSeq" id="WP_155320814.1">
    <property type="nucleotide sequence ID" value="NZ_AP021876.1"/>
</dbReference>
<organism evidence="2 3">
    <name type="scientific">Desulfosarcina ovata subsp. sediminis</name>
    <dbReference type="NCBI Taxonomy" id="885957"/>
    <lineage>
        <taxon>Bacteria</taxon>
        <taxon>Pseudomonadati</taxon>
        <taxon>Thermodesulfobacteriota</taxon>
        <taxon>Desulfobacteria</taxon>
        <taxon>Desulfobacterales</taxon>
        <taxon>Desulfosarcinaceae</taxon>
        <taxon>Desulfosarcina</taxon>
    </lineage>
</organism>
<evidence type="ECO:0000256" key="1">
    <source>
        <dbReference type="SAM" id="Phobius"/>
    </source>
</evidence>
<protein>
    <submittedName>
        <fullName evidence="2">Uncharacterized protein</fullName>
    </submittedName>
</protein>
<accession>A0A5K7ZQK9</accession>
<evidence type="ECO:0000313" key="3">
    <source>
        <dbReference type="Proteomes" id="UP000425960"/>
    </source>
</evidence>
<gene>
    <name evidence="2" type="ORF">DSCO28_02390</name>
</gene>
<feature type="transmembrane region" description="Helical" evidence="1">
    <location>
        <begin position="14"/>
        <end position="33"/>
    </location>
</feature>
<sequence length="292" mass="32547">MKQGSRRGVIRKTHWFVCLFVWWVVAVFFYLFFSAKEGRLIESVTTSGLQTVLESAEKAALPLLELNVGALTRLAREVEAIDGVVNVTIIDHKNKIIAFTDVAQLLPMPATTVKRHGGASYWPYTMSDGTKVVCFSADIVFSGTKIGQVLMAKDGRATRSWTTIFFLSALVSFILIVFILLVAEFNGVRPLISAFGEQMRIWTGVTDDRADGREMTCPLCGCQKPLSRSFLLEANLDRYPIVRSTAETNQTARTVLTGGINLIEISRREDLGWLRKKIIHRCADIIKKLAGD</sequence>
<dbReference type="Proteomes" id="UP000425960">
    <property type="component" value="Chromosome"/>
</dbReference>
<dbReference type="EMBL" id="AP021876">
    <property type="protein sequence ID" value="BBO79673.1"/>
    <property type="molecule type" value="Genomic_DNA"/>
</dbReference>
<reference evidence="2 3" key="1">
    <citation type="submission" date="2019-11" db="EMBL/GenBank/DDBJ databases">
        <title>Comparative genomics of hydrocarbon-degrading Desulfosarcina strains.</title>
        <authorList>
            <person name="Watanabe M."/>
            <person name="Kojima H."/>
            <person name="Fukui M."/>
        </authorList>
    </citation>
    <scope>NUCLEOTIDE SEQUENCE [LARGE SCALE GENOMIC DNA]</scope>
    <source>
        <strain evidence="2 3">28bB2T</strain>
    </source>
</reference>
<dbReference type="AlphaFoldDB" id="A0A5K7ZQK9"/>
<keyword evidence="1" id="KW-0472">Membrane</keyword>
<proteinExistence type="predicted"/>
<name>A0A5K7ZQK9_9BACT</name>
<keyword evidence="1" id="KW-0812">Transmembrane</keyword>